<reference evidence="1" key="2">
    <citation type="journal article" date="2010" name="Science">
        <title>The genome of the Western clawed frog Xenopus tropicalis.</title>
        <authorList>
            <person name="Hellsten U."/>
            <person name="Harland R.M."/>
            <person name="Gilchrist M.J."/>
            <person name="Hendrix D."/>
            <person name="Jurka J."/>
            <person name="Kapitonov V."/>
            <person name="Ovcharenko I."/>
            <person name="Putnam N.H."/>
            <person name="Shu S."/>
            <person name="Taher L."/>
            <person name="Blitz I.L."/>
            <person name="Blumberg B."/>
            <person name="Dichmann D.S."/>
            <person name="Dubchak I."/>
            <person name="Amaya E."/>
            <person name="Detter J.C."/>
            <person name="Fletcher R."/>
            <person name="Gerhard D.S."/>
            <person name="Goodstein D."/>
            <person name="Graves T."/>
            <person name="Grigoriev I.V."/>
            <person name="Grimwood J."/>
            <person name="Kawashima T."/>
            <person name="Lindquist E."/>
            <person name="Lucas S.M."/>
            <person name="Mead P.E."/>
            <person name="Mitros T."/>
            <person name="Ogino H."/>
            <person name="Ohta Y."/>
            <person name="Poliakov A.V."/>
            <person name="Pollet N."/>
            <person name="Robert J."/>
            <person name="Salamov A."/>
            <person name="Sater A.K."/>
            <person name="Schmutz J."/>
            <person name="Terry A."/>
            <person name="Vize P.D."/>
            <person name="Warren W.C."/>
            <person name="Wells D."/>
            <person name="Wills A."/>
            <person name="Wilson R.K."/>
            <person name="Zimmerman L.B."/>
            <person name="Zorn A.M."/>
            <person name="Grainger R."/>
            <person name="Grammer T."/>
            <person name="Khokha M.K."/>
            <person name="Richardson P.M."/>
            <person name="Rokhsar D.S."/>
        </authorList>
    </citation>
    <scope>NUCLEOTIDE SEQUENCE [LARGE SCALE GENOMIC DNA]</scope>
    <source>
        <strain evidence="1">Nigerian</strain>
    </source>
</reference>
<evidence type="ECO:0000313" key="1">
    <source>
        <dbReference type="EMBL" id="OCA18033.1"/>
    </source>
</evidence>
<protein>
    <submittedName>
        <fullName evidence="1">Uncharacterized protein</fullName>
    </submittedName>
</protein>
<gene>
    <name evidence="1" type="ORF">XENTR_v90026214mg</name>
</gene>
<name>A0A1B8Y4Z3_XENTR</name>
<accession>A0A1B8Y4Z3</accession>
<proteinExistence type="predicted"/>
<reference evidence="1" key="3">
    <citation type="submission" date="2016-05" db="EMBL/GenBank/DDBJ databases">
        <title>WGS assembly of Xenopus tropicalis.</title>
        <authorList>
            <person name="Sessions A."/>
            <person name="Jenkins J."/>
            <person name="Mitros T."/>
            <person name="Lyons J.T."/>
            <person name="Dichmann D.S."/>
            <person name="Robert J."/>
            <person name="Harland R.M."/>
            <person name="Rokhsar D.S."/>
        </authorList>
    </citation>
    <scope>NUCLEOTIDE SEQUENCE</scope>
    <source>
        <strain evidence="1">Nigerian</strain>
    </source>
</reference>
<sequence length="99" mass="11109">MIRAVIGTLAALILPLCIWGYKTLVRNEPPRLFPITGSQYLLHMKKATLFFQISGFRPKPIHISIHLKRKWGESIEIYSWNSEAQTGSSAPRNSDGSVG</sequence>
<dbReference type="EMBL" id="KV460441">
    <property type="protein sequence ID" value="OCA18033.1"/>
    <property type="molecule type" value="Genomic_DNA"/>
</dbReference>
<organism evidence="1">
    <name type="scientific">Xenopus tropicalis</name>
    <name type="common">Western clawed frog</name>
    <name type="synonym">Silurana tropicalis</name>
    <dbReference type="NCBI Taxonomy" id="8364"/>
    <lineage>
        <taxon>Eukaryota</taxon>
        <taxon>Metazoa</taxon>
        <taxon>Chordata</taxon>
        <taxon>Craniata</taxon>
        <taxon>Vertebrata</taxon>
        <taxon>Euteleostomi</taxon>
        <taxon>Amphibia</taxon>
        <taxon>Batrachia</taxon>
        <taxon>Anura</taxon>
        <taxon>Pipoidea</taxon>
        <taxon>Pipidae</taxon>
        <taxon>Xenopodinae</taxon>
        <taxon>Xenopus</taxon>
        <taxon>Silurana</taxon>
    </lineage>
</organism>
<reference evidence="1" key="1">
    <citation type="submission" date="2009-11" db="EMBL/GenBank/DDBJ databases">
        <authorList>
            <consortium name="US DOE Joint Genome Institute (JGI-PGF)"/>
            <person name="Ottilar R."/>
            <person name="Schmutz J."/>
            <person name="Salamov A."/>
            <person name="Cheng J.F."/>
            <person name="Lucas S."/>
            <person name="Pitluck S."/>
            <person name="Gundlach H."/>
            <person name="Guo Y."/>
            <person name="Haberer G."/>
            <person name="Nasrallah J."/>
            <person name="Mayer K.F.X."/>
            <person name="van de Peer Y."/>
            <person name="Weigel D."/>
            <person name="Grigoriev I.V."/>
        </authorList>
    </citation>
    <scope>NUCLEOTIDE SEQUENCE</scope>
    <source>
        <strain evidence="1">Nigerian</strain>
    </source>
</reference>
<dbReference type="AlphaFoldDB" id="A0A1B8Y4Z3"/>